<evidence type="ECO:0000313" key="4">
    <source>
        <dbReference type="EMBL" id="KLO20629.1"/>
    </source>
</evidence>
<reference evidence="4 5" key="1">
    <citation type="submission" date="2015-04" db="EMBL/GenBank/DDBJ databases">
        <title>Complete genome sequence of Schizopora paradoxa KUC8140, a cosmopolitan wood degrader in East Asia.</title>
        <authorList>
            <consortium name="DOE Joint Genome Institute"/>
            <person name="Min B."/>
            <person name="Park H."/>
            <person name="Jang Y."/>
            <person name="Kim J.-J."/>
            <person name="Kim K.H."/>
            <person name="Pangilinan J."/>
            <person name="Lipzen A."/>
            <person name="Riley R."/>
            <person name="Grigoriev I.V."/>
            <person name="Spatafora J.W."/>
            <person name="Choi I.-G."/>
        </authorList>
    </citation>
    <scope>NUCLEOTIDE SEQUENCE [LARGE SCALE GENOMIC DNA]</scope>
    <source>
        <strain evidence="4 5">KUC8140</strain>
    </source>
</reference>
<organism evidence="4 5">
    <name type="scientific">Schizopora paradoxa</name>
    <dbReference type="NCBI Taxonomy" id="27342"/>
    <lineage>
        <taxon>Eukaryota</taxon>
        <taxon>Fungi</taxon>
        <taxon>Dikarya</taxon>
        <taxon>Basidiomycota</taxon>
        <taxon>Agaricomycotina</taxon>
        <taxon>Agaricomycetes</taxon>
        <taxon>Hymenochaetales</taxon>
        <taxon>Schizoporaceae</taxon>
        <taxon>Schizopora</taxon>
    </lineage>
</organism>
<feature type="chain" id="PRO_5005202124" description="Altered inheritance of mitochondria protein 6" evidence="3">
    <location>
        <begin position="25"/>
        <end position="314"/>
    </location>
</feature>
<evidence type="ECO:0000256" key="3">
    <source>
        <dbReference type="SAM" id="SignalP"/>
    </source>
</evidence>
<accession>A0A0H2S9T5</accession>
<dbReference type="InterPro" id="IPR039559">
    <property type="entry name" value="AIM6_PI-PLC-like_dom"/>
</dbReference>
<sequence length="314" mass="34413">MVVISPRFSRIFACLLACAQACIAKPTVDNQITMLENSNSPLIQYPTQFTQNIVPKPIHSHNDYWRDVPLFTALSLGVASVEADVWLMNGTLFVGHELAALTPARTFESLYINPLVTIIEGQNPKDQFTTNQTGINGVFDMAGTVPLQLLVDIKTDGVEALPFILKAMDPLRQRGFLTTFANGNLTEGAITVVGTGNSPLEQVKALSPRDYFFDAPLTQLNDTSLNTTFDITLSPLASTDYGPAIGWSGIGNISETQRNNIITLVDMAHSLGIRSRFWDTPGWPIHARDAIWQELLNDGSDWLNADDLEAASSF</sequence>
<dbReference type="InterPro" id="IPR051236">
    <property type="entry name" value="HAT_RTT109-like"/>
</dbReference>
<dbReference type="GO" id="GO:0008081">
    <property type="term" value="F:phosphoric diester hydrolase activity"/>
    <property type="evidence" value="ECO:0007669"/>
    <property type="project" value="InterPro"/>
</dbReference>
<feature type="signal peptide" evidence="3">
    <location>
        <begin position="1"/>
        <end position="24"/>
    </location>
</feature>
<evidence type="ECO:0000256" key="2">
    <source>
        <dbReference type="ARBA" id="ARBA00014286"/>
    </source>
</evidence>
<gene>
    <name evidence="4" type="ORF">SCHPADRAFT_816076</name>
</gene>
<dbReference type="PANTHER" id="PTHR31571">
    <property type="entry name" value="ALTERED INHERITANCE OF MITOCHONDRIA PROTEIN 6"/>
    <property type="match status" value="1"/>
</dbReference>
<dbReference type="CDD" id="cd08577">
    <property type="entry name" value="PI-PLCc_GDPD_SF_unchar3"/>
    <property type="match status" value="1"/>
</dbReference>
<dbReference type="OrthoDB" id="4153866at2759"/>
<dbReference type="Proteomes" id="UP000053477">
    <property type="component" value="Unassembled WGS sequence"/>
</dbReference>
<proteinExistence type="inferred from homology"/>
<protein>
    <recommendedName>
        <fullName evidence="2">Altered inheritance of mitochondria protein 6</fullName>
    </recommendedName>
</protein>
<dbReference type="PANTHER" id="PTHR31571:SF1">
    <property type="entry name" value="ALTERED INHERITANCE OF MITOCHONDRIA PROTEIN 6"/>
    <property type="match status" value="1"/>
</dbReference>
<dbReference type="STRING" id="27342.A0A0H2S9T5"/>
<name>A0A0H2S9T5_9AGAM</name>
<evidence type="ECO:0000313" key="5">
    <source>
        <dbReference type="Proteomes" id="UP000053477"/>
    </source>
</evidence>
<dbReference type="SUPFAM" id="SSF51695">
    <property type="entry name" value="PLC-like phosphodiesterases"/>
    <property type="match status" value="1"/>
</dbReference>
<dbReference type="EMBL" id="KQ085882">
    <property type="protein sequence ID" value="KLO20629.1"/>
    <property type="molecule type" value="Genomic_DNA"/>
</dbReference>
<dbReference type="AlphaFoldDB" id="A0A0H2S9T5"/>
<dbReference type="InterPro" id="IPR017946">
    <property type="entry name" value="PLC-like_Pdiesterase_TIM-brl"/>
</dbReference>
<dbReference type="GO" id="GO:0006629">
    <property type="term" value="P:lipid metabolic process"/>
    <property type="evidence" value="ECO:0007669"/>
    <property type="project" value="InterPro"/>
</dbReference>
<keyword evidence="5" id="KW-1185">Reference proteome</keyword>
<comment type="similarity">
    <text evidence="1">Belongs to the AIM6 family.</text>
</comment>
<keyword evidence="3" id="KW-0732">Signal</keyword>
<dbReference type="InParanoid" id="A0A0H2S9T5"/>
<evidence type="ECO:0000256" key="1">
    <source>
        <dbReference type="ARBA" id="ARBA00008858"/>
    </source>
</evidence>